<feature type="compositionally biased region" description="Low complexity" evidence="1">
    <location>
        <begin position="147"/>
        <end position="161"/>
    </location>
</feature>
<evidence type="ECO:0000313" key="2">
    <source>
        <dbReference type="EMBL" id="KAK8758506.1"/>
    </source>
</evidence>
<dbReference type="AlphaFoldDB" id="A0AAQ4D7R6"/>
<organism evidence="2 3">
    <name type="scientific">Amblyomma americanum</name>
    <name type="common">Lone star tick</name>
    <dbReference type="NCBI Taxonomy" id="6943"/>
    <lineage>
        <taxon>Eukaryota</taxon>
        <taxon>Metazoa</taxon>
        <taxon>Ecdysozoa</taxon>
        <taxon>Arthropoda</taxon>
        <taxon>Chelicerata</taxon>
        <taxon>Arachnida</taxon>
        <taxon>Acari</taxon>
        <taxon>Parasitiformes</taxon>
        <taxon>Ixodida</taxon>
        <taxon>Ixodoidea</taxon>
        <taxon>Ixodidae</taxon>
        <taxon>Amblyomminae</taxon>
        <taxon>Amblyomma</taxon>
    </lineage>
</organism>
<feature type="region of interest" description="Disordered" evidence="1">
    <location>
        <begin position="147"/>
        <end position="169"/>
    </location>
</feature>
<reference evidence="2 3" key="1">
    <citation type="journal article" date="2023" name="Arcadia Sci">
        <title>De novo assembly of a long-read Amblyomma americanum tick genome.</title>
        <authorList>
            <person name="Chou S."/>
            <person name="Poskanzer K.E."/>
            <person name="Rollins M."/>
            <person name="Thuy-Boun P.S."/>
        </authorList>
    </citation>
    <scope>NUCLEOTIDE SEQUENCE [LARGE SCALE GENOMIC DNA]</scope>
    <source>
        <strain evidence="2">F_SG_1</strain>
        <tissue evidence="2">Salivary glands</tissue>
    </source>
</reference>
<dbReference type="EMBL" id="JARKHS020034068">
    <property type="protein sequence ID" value="KAK8758506.1"/>
    <property type="molecule type" value="Genomic_DNA"/>
</dbReference>
<sequence>MDSEEGRYRWRWSLGLLLRGLSTERSCSPREFAERWLVDQLASWLVDTEFEPGKLRLRSYYDRDNYGTRYSGSGICNDDAFLMASFSRQHQCIREVRVHDRTNLKRLAFVPSVIVGPAPSLERAVPAPSLSLTPVFSKPSAHRSVSVTSTSRTLTSTTPSHPRWPKCSE</sequence>
<dbReference type="Proteomes" id="UP001321473">
    <property type="component" value="Unassembled WGS sequence"/>
</dbReference>
<gene>
    <name evidence="2" type="ORF">V5799_003864</name>
</gene>
<name>A0AAQ4D7R6_AMBAM</name>
<proteinExistence type="predicted"/>
<evidence type="ECO:0000313" key="3">
    <source>
        <dbReference type="Proteomes" id="UP001321473"/>
    </source>
</evidence>
<comment type="caution">
    <text evidence="2">The sequence shown here is derived from an EMBL/GenBank/DDBJ whole genome shotgun (WGS) entry which is preliminary data.</text>
</comment>
<accession>A0AAQ4D7R6</accession>
<evidence type="ECO:0000256" key="1">
    <source>
        <dbReference type="SAM" id="MobiDB-lite"/>
    </source>
</evidence>
<protein>
    <submittedName>
        <fullName evidence="2">Uncharacterized protein</fullName>
    </submittedName>
</protein>
<keyword evidence="3" id="KW-1185">Reference proteome</keyword>